<dbReference type="AlphaFoldDB" id="A0A2G5VAJ6"/>
<proteinExistence type="predicted"/>
<dbReference type="Proteomes" id="UP000230233">
    <property type="component" value="Chromosome II"/>
</dbReference>
<feature type="compositionally biased region" description="Polar residues" evidence="1">
    <location>
        <begin position="1"/>
        <end position="12"/>
    </location>
</feature>
<feature type="compositionally biased region" description="Basic and acidic residues" evidence="1">
    <location>
        <begin position="13"/>
        <end position="36"/>
    </location>
</feature>
<comment type="caution">
    <text evidence="2">The sequence shown here is derived from an EMBL/GenBank/DDBJ whole genome shotgun (WGS) entry which is preliminary data.</text>
</comment>
<accession>A0A2G5VAJ6</accession>
<evidence type="ECO:0000313" key="2">
    <source>
        <dbReference type="EMBL" id="PIC48803.1"/>
    </source>
</evidence>
<dbReference type="EMBL" id="PDUG01000002">
    <property type="protein sequence ID" value="PIC48803.1"/>
    <property type="molecule type" value="Genomic_DNA"/>
</dbReference>
<feature type="region of interest" description="Disordered" evidence="1">
    <location>
        <begin position="1"/>
        <end position="36"/>
    </location>
</feature>
<reference evidence="3" key="1">
    <citation type="submission" date="2017-10" db="EMBL/GenBank/DDBJ databases">
        <title>Rapid genome shrinkage in a self-fertile nematode reveals novel sperm competition proteins.</title>
        <authorList>
            <person name="Yin D."/>
            <person name="Schwarz E.M."/>
            <person name="Thomas C.G."/>
            <person name="Felde R.L."/>
            <person name="Korf I.F."/>
            <person name="Cutter A.D."/>
            <person name="Schartner C.M."/>
            <person name="Ralston E.J."/>
            <person name="Meyer B.J."/>
            <person name="Haag E.S."/>
        </authorList>
    </citation>
    <scope>NUCLEOTIDE SEQUENCE [LARGE SCALE GENOMIC DNA]</scope>
    <source>
        <strain evidence="3">JU1422</strain>
    </source>
</reference>
<organism evidence="2 3">
    <name type="scientific">Caenorhabditis nigoni</name>
    <dbReference type="NCBI Taxonomy" id="1611254"/>
    <lineage>
        <taxon>Eukaryota</taxon>
        <taxon>Metazoa</taxon>
        <taxon>Ecdysozoa</taxon>
        <taxon>Nematoda</taxon>
        <taxon>Chromadorea</taxon>
        <taxon>Rhabditida</taxon>
        <taxon>Rhabditina</taxon>
        <taxon>Rhabditomorpha</taxon>
        <taxon>Rhabditoidea</taxon>
        <taxon>Rhabditidae</taxon>
        <taxon>Peloderinae</taxon>
        <taxon>Caenorhabditis</taxon>
    </lineage>
</organism>
<protein>
    <submittedName>
        <fullName evidence="2">Uncharacterized protein</fullName>
    </submittedName>
</protein>
<evidence type="ECO:0000313" key="3">
    <source>
        <dbReference type="Proteomes" id="UP000230233"/>
    </source>
</evidence>
<dbReference type="OrthoDB" id="10533017at2759"/>
<evidence type="ECO:0000256" key="1">
    <source>
        <dbReference type="SAM" id="MobiDB-lite"/>
    </source>
</evidence>
<sequence length="283" mass="32006">MQSRPTEQNQEASEYHLDQDEASEHEQLKNGPHQDRSIENLNFKNEILDNKNQIDMAILDSSIPARPNGSCRKTLSMVDMSNIPSGTRHRLISIQSLCDSLLRRSPKSDLKVFDESKKASNRPAEPFYPIQMSNPHILASSLYNTSPKRSLNDNLKMFDGSQTTLTMNMQPIGFTGTIGITRTTSKTSMAMNTIVQQKTGHKWTIEASRNPKNPKGFHDFSKASKKIQKMRKYAGDLGKKQVRKIRKFQEDQSGLSSADQTFLNMYPVPMSDPLGLNEILMEN</sequence>
<gene>
    <name evidence="2" type="primary">Cnig_chr_II.g7648</name>
    <name evidence="2" type="ORF">B9Z55_007648</name>
</gene>
<keyword evidence="3" id="KW-1185">Reference proteome</keyword>
<name>A0A2G5VAJ6_9PELO</name>